<gene>
    <name evidence="2" type="primary">Pml</name>
</gene>
<organism evidence="1 2">
    <name type="scientific">Castor canadensis</name>
    <name type="common">American beaver</name>
    <dbReference type="NCBI Taxonomy" id="51338"/>
    <lineage>
        <taxon>Eukaryota</taxon>
        <taxon>Metazoa</taxon>
        <taxon>Chordata</taxon>
        <taxon>Craniata</taxon>
        <taxon>Vertebrata</taxon>
        <taxon>Euteleostomi</taxon>
        <taxon>Mammalia</taxon>
        <taxon>Eutheria</taxon>
        <taxon>Euarchontoglires</taxon>
        <taxon>Glires</taxon>
        <taxon>Rodentia</taxon>
        <taxon>Castorimorpha</taxon>
        <taxon>Castoridae</taxon>
        <taxon>Castor</taxon>
    </lineage>
</organism>
<keyword evidence="1" id="KW-1185">Reference proteome</keyword>
<accession>A0AC58LLB7</accession>
<evidence type="ECO:0000313" key="2">
    <source>
        <dbReference type="RefSeq" id="XP_073917948.1"/>
    </source>
</evidence>
<evidence type="ECO:0000313" key="1">
    <source>
        <dbReference type="Proteomes" id="UP001732720"/>
    </source>
</evidence>
<name>A0AC58LLB7_CASCN</name>
<protein>
    <submittedName>
        <fullName evidence="2">Protein PML isoform X2</fullName>
    </submittedName>
</protein>
<dbReference type="Proteomes" id="UP001732720">
    <property type="component" value="Chromosome 19"/>
</dbReference>
<dbReference type="RefSeq" id="XP_073917948.1">
    <property type="nucleotide sequence ID" value="XM_074061847.1"/>
</dbReference>
<reference evidence="2" key="1">
    <citation type="submission" date="2025-08" db="UniProtKB">
        <authorList>
            <consortium name="RefSeq"/>
        </authorList>
    </citation>
    <scope>IDENTIFICATION</scope>
</reference>
<proteinExistence type="predicted"/>
<sequence>MQQQPAPARSPGLHQDPVLPTMSPPESPSEGHQPSHSQSPAEQAEEEFQFLRCQGCQAQAKCPKLLPCLHSLCSGCLEAKGMQCPICQVPQPPGAEVGALDNVFFESLQRRLSMYRQIVGTQAICTRCKEQADFWCFECEQLLCAKCFEAHQWFLKHEARPLAELRSLSAREFLDGTRKSNNIFCSNPGHRTPELTSIYCRGCSKPLCCSCALLDSGHSELKCNIGEEIQQRQEELDAMTQALQEQDGAFGVAHAQVRTAISQLGRARADTEELIRARVRQVVAHVQARERELLEAVNARYQRDYQEMAGRLSRLDAVLQRIRTGGALVQRMKLYASDQEVLDMHDFLRQALGRLRQEEPQNLQAAVCTSGFDEFKVRLQDLISCITQGTDAALSRRASPESVSTPKEPFDVELPNEVQRAQAQALGLAETQPVAVVQSVPGAHPVPVYAFSIKGSPYGEEVSNTITPQKRKSCQTQCSRKIIKMESEEEKEVRLASSSPEQPRPSTSKAVSPPHLDGPPSPESPIIEKEVFPPSSNHVTSDARESEERIVVISSSEDSDAENSCMEPPETAASHSSPGHSLLRAQGTSHPPGWPLCHPAEQAAVSNAESPSQPADRQERTAVFRGIGVHSPRTQRATRLHYIFNLPFRWRRASMRTWSPPVTQATTPATTGPPSLPTSAQAHPAYPQRAISPPRRARRAPRRHRSSRQLGQWLDKFFSFPLSSMASQLNASSTRCVWGGQSPSTLRMRASSRGSSRAFMENPQVQGSQDISLTAFPPLGPPERAPISLGQGPLPTGLEPGVCVSSRAAGLPHHSL</sequence>